<keyword evidence="4" id="KW-1185">Reference proteome</keyword>
<dbReference type="InterPro" id="IPR000620">
    <property type="entry name" value="EamA_dom"/>
</dbReference>
<organism evidence="3 4">
    <name type="scientific">Paracoccus albicereus</name>
    <dbReference type="NCBI Taxonomy" id="2922394"/>
    <lineage>
        <taxon>Bacteria</taxon>
        <taxon>Pseudomonadati</taxon>
        <taxon>Pseudomonadota</taxon>
        <taxon>Alphaproteobacteria</taxon>
        <taxon>Rhodobacterales</taxon>
        <taxon>Paracoccaceae</taxon>
        <taxon>Paracoccus</taxon>
    </lineage>
</organism>
<gene>
    <name evidence="3" type="ORF">MLD63_15700</name>
</gene>
<feature type="transmembrane region" description="Helical" evidence="1">
    <location>
        <begin position="168"/>
        <end position="186"/>
    </location>
</feature>
<evidence type="ECO:0000313" key="4">
    <source>
        <dbReference type="Proteomes" id="UP001203945"/>
    </source>
</evidence>
<feature type="transmembrane region" description="Helical" evidence="1">
    <location>
        <begin position="223"/>
        <end position="242"/>
    </location>
</feature>
<comment type="caution">
    <text evidence="3">The sequence shown here is derived from an EMBL/GenBank/DDBJ whole genome shotgun (WGS) entry which is preliminary data.</text>
</comment>
<dbReference type="SUPFAM" id="SSF103481">
    <property type="entry name" value="Multidrug resistance efflux transporter EmrE"/>
    <property type="match status" value="2"/>
</dbReference>
<name>A0ABT1MYC6_9RHOB</name>
<feature type="domain" description="EamA" evidence="2">
    <location>
        <begin position="27"/>
        <end position="158"/>
    </location>
</feature>
<dbReference type="RefSeq" id="WP_255330872.1">
    <property type="nucleotide sequence ID" value="NZ_JAKZEU010000006.1"/>
</dbReference>
<feature type="transmembrane region" description="Helical" evidence="1">
    <location>
        <begin position="254"/>
        <end position="273"/>
    </location>
</feature>
<evidence type="ECO:0000256" key="1">
    <source>
        <dbReference type="SAM" id="Phobius"/>
    </source>
</evidence>
<dbReference type="PANTHER" id="PTHR22911">
    <property type="entry name" value="ACYL-MALONYL CONDENSING ENZYME-RELATED"/>
    <property type="match status" value="1"/>
</dbReference>
<dbReference type="Pfam" id="PF00892">
    <property type="entry name" value="EamA"/>
    <property type="match status" value="2"/>
</dbReference>
<feature type="transmembrane region" description="Helical" evidence="1">
    <location>
        <begin position="279"/>
        <end position="297"/>
    </location>
</feature>
<dbReference type="Proteomes" id="UP001203945">
    <property type="component" value="Unassembled WGS sequence"/>
</dbReference>
<keyword evidence="1" id="KW-1133">Transmembrane helix</keyword>
<proteinExistence type="predicted"/>
<feature type="transmembrane region" description="Helical" evidence="1">
    <location>
        <begin position="143"/>
        <end position="162"/>
    </location>
</feature>
<feature type="transmembrane region" description="Helical" evidence="1">
    <location>
        <begin position="198"/>
        <end position="217"/>
    </location>
</feature>
<feature type="transmembrane region" description="Helical" evidence="1">
    <location>
        <begin position="118"/>
        <end position="136"/>
    </location>
</feature>
<feature type="transmembrane region" description="Helical" evidence="1">
    <location>
        <begin position="58"/>
        <end position="78"/>
    </location>
</feature>
<keyword evidence="1" id="KW-0812">Transmembrane</keyword>
<protein>
    <submittedName>
        <fullName evidence="3">DMT family transporter</fullName>
    </submittedName>
</protein>
<feature type="domain" description="EamA" evidence="2">
    <location>
        <begin position="168"/>
        <end position="294"/>
    </location>
</feature>
<accession>A0ABT1MYC6</accession>
<dbReference type="Gene3D" id="1.10.3730.20">
    <property type="match status" value="1"/>
</dbReference>
<evidence type="ECO:0000313" key="3">
    <source>
        <dbReference type="EMBL" id="MCQ0971866.1"/>
    </source>
</evidence>
<feature type="transmembrane region" description="Helical" evidence="1">
    <location>
        <begin position="27"/>
        <end position="46"/>
    </location>
</feature>
<evidence type="ECO:0000259" key="2">
    <source>
        <dbReference type="Pfam" id="PF00892"/>
    </source>
</evidence>
<sequence length="307" mass="33066">MRALPRAFALMGRERDGLRTPPDSQTLGILLLLAAIFTFTLMDATAKYLTQTYHPAQVVWARFAGNMVLLALVFRTRLPGHLKTRQPGMQFLRCLTQIASVGLFFSALQHIGLAEATAVMDLNPVLITLGAALFLGEKIGIRRILGIAAALAGALMIIRPGLGVFQPAAILPLIGAFTYAAGALLTRIVRTDSTATSLLWSTIFGTIIASCVVPFVWQPVAWQHLWAFLLIGCLGAGSQAMLIRAFSLAEAGAVAPFGYTGLIWAGLWGWMFFGQIPDGWTITGATIIVVAGIYVWSREARTARLAP</sequence>
<reference evidence="3 4" key="1">
    <citation type="submission" date="2022-03" db="EMBL/GenBank/DDBJ databases">
        <authorList>
            <person name="He Y."/>
        </authorList>
    </citation>
    <scope>NUCLEOTIDE SEQUENCE [LARGE SCALE GENOMIC DNA]</scope>
    <source>
        <strain evidence="3 4">TK19116</strain>
    </source>
</reference>
<keyword evidence="1" id="KW-0472">Membrane</keyword>
<dbReference type="InterPro" id="IPR037185">
    <property type="entry name" value="EmrE-like"/>
</dbReference>
<dbReference type="PANTHER" id="PTHR22911:SF103">
    <property type="entry name" value="BLR2811 PROTEIN"/>
    <property type="match status" value="1"/>
</dbReference>
<dbReference type="EMBL" id="JAKZEU010000006">
    <property type="protein sequence ID" value="MCQ0971866.1"/>
    <property type="molecule type" value="Genomic_DNA"/>
</dbReference>
<feature type="transmembrane region" description="Helical" evidence="1">
    <location>
        <begin position="90"/>
        <end position="112"/>
    </location>
</feature>